<dbReference type="Pfam" id="PF12833">
    <property type="entry name" value="HTH_18"/>
    <property type="match status" value="1"/>
</dbReference>
<evidence type="ECO:0000256" key="3">
    <source>
        <dbReference type="ARBA" id="ARBA00023163"/>
    </source>
</evidence>
<protein>
    <submittedName>
        <fullName evidence="6">GlxA family transcriptional regulator</fullName>
    </submittedName>
</protein>
<dbReference type="InterPro" id="IPR029062">
    <property type="entry name" value="Class_I_gatase-like"/>
</dbReference>
<dbReference type="Gene3D" id="1.10.10.60">
    <property type="entry name" value="Homeodomain-like"/>
    <property type="match status" value="2"/>
</dbReference>
<dbReference type="Proteomes" id="UP001525968">
    <property type="component" value="Unassembled WGS sequence"/>
</dbReference>
<dbReference type="InterPro" id="IPR002818">
    <property type="entry name" value="DJ-1/PfpI"/>
</dbReference>
<dbReference type="InterPro" id="IPR020449">
    <property type="entry name" value="Tscrpt_reg_AraC-type_HTH"/>
</dbReference>
<feature type="region of interest" description="Disordered" evidence="4">
    <location>
        <begin position="314"/>
        <end position="335"/>
    </location>
</feature>
<accession>A0ABT2PL41</accession>
<comment type="caution">
    <text evidence="6">The sequence shown here is derived from an EMBL/GenBank/DDBJ whole genome shotgun (WGS) entry which is preliminary data.</text>
</comment>
<dbReference type="CDD" id="cd03136">
    <property type="entry name" value="GATase1_AraC_ArgR_like"/>
    <property type="match status" value="1"/>
</dbReference>
<dbReference type="PRINTS" id="PR00032">
    <property type="entry name" value="HTHARAC"/>
</dbReference>
<dbReference type="PANTHER" id="PTHR43130:SF3">
    <property type="entry name" value="HTH-TYPE TRANSCRIPTIONAL REGULATOR RV1931C"/>
    <property type="match status" value="1"/>
</dbReference>
<dbReference type="Gene3D" id="3.40.50.880">
    <property type="match status" value="1"/>
</dbReference>
<dbReference type="SUPFAM" id="SSF46689">
    <property type="entry name" value="Homeodomain-like"/>
    <property type="match status" value="2"/>
</dbReference>
<dbReference type="PROSITE" id="PS01124">
    <property type="entry name" value="HTH_ARAC_FAMILY_2"/>
    <property type="match status" value="1"/>
</dbReference>
<dbReference type="RefSeq" id="WP_261500394.1">
    <property type="nucleotide sequence ID" value="NZ_JAODYH010000004.1"/>
</dbReference>
<keyword evidence="2" id="KW-0238">DNA-binding</keyword>
<reference evidence="6 7" key="1">
    <citation type="submission" date="2022-09" db="EMBL/GenBank/DDBJ databases">
        <title>Draft genome of isolate Be4.</title>
        <authorList>
            <person name="Sanchez-Castro I."/>
            <person name="Martinez-Rodriguez P."/>
            <person name="Descostes M."/>
            <person name="Merroun M."/>
        </authorList>
    </citation>
    <scope>NUCLEOTIDE SEQUENCE [LARGE SCALE GENOMIC DNA]</scope>
    <source>
        <strain evidence="6 7">Be4</strain>
    </source>
</reference>
<dbReference type="PROSITE" id="PS00041">
    <property type="entry name" value="HTH_ARAC_FAMILY_1"/>
    <property type="match status" value="1"/>
</dbReference>
<evidence type="ECO:0000256" key="1">
    <source>
        <dbReference type="ARBA" id="ARBA00023015"/>
    </source>
</evidence>
<evidence type="ECO:0000313" key="7">
    <source>
        <dbReference type="Proteomes" id="UP001525968"/>
    </source>
</evidence>
<dbReference type="PANTHER" id="PTHR43130">
    <property type="entry name" value="ARAC-FAMILY TRANSCRIPTIONAL REGULATOR"/>
    <property type="match status" value="1"/>
</dbReference>
<dbReference type="EMBL" id="JAODYH010000004">
    <property type="protein sequence ID" value="MCT9811194.1"/>
    <property type="molecule type" value="Genomic_DNA"/>
</dbReference>
<feature type="domain" description="HTH araC/xylS-type" evidence="5">
    <location>
        <begin position="225"/>
        <end position="323"/>
    </location>
</feature>
<evidence type="ECO:0000259" key="5">
    <source>
        <dbReference type="PROSITE" id="PS01124"/>
    </source>
</evidence>
<dbReference type="InterPro" id="IPR052158">
    <property type="entry name" value="INH-QAR"/>
</dbReference>
<sequence length="335" mass="36968">MSSLTPSSVPALLPGPIAFVLFPQFAMMALASAMEPLRIANRYLRTPYAWTLLSLDGAAVTDDNGISIQPQGSIHDGQTYGSVILCADIQPERYYSRELRRWLHQAQARGATLGALDTAGFLLARAGLLDGRRATVHWEVVEAFRERFPKVVVAQTLFEIDARRLTCAGGTAAIDMMLSAVAIDHGLELANRVAEHCLHERIRPGDLAQRMELTTRSRIHHPALASALRFLESTPERAIDVPELAEHVGLSTRQLLRLFAQMVGEGPSRYHRRLRLEHARSLLRHSSISVTEAAVAVGFESLAHFSRAYRQQYGLSPGADRSSPSKSPPLLRDRA</sequence>
<organism evidence="6 7">
    <name type="scientific">Acidovorax bellezanensis</name>
    <dbReference type="NCBI Taxonomy" id="2976702"/>
    <lineage>
        <taxon>Bacteria</taxon>
        <taxon>Pseudomonadati</taxon>
        <taxon>Pseudomonadota</taxon>
        <taxon>Betaproteobacteria</taxon>
        <taxon>Burkholderiales</taxon>
        <taxon>Comamonadaceae</taxon>
        <taxon>Acidovorax</taxon>
    </lineage>
</organism>
<dbReference type="InterPro" id="IPR009057">
    <property type="entry name" value="Homeodomain-like_sf"/>
</dbReference>
<keyword evidence="1" id="KW-0805">Transcription regulation</keyword>
<dbReference type="InterPro" id="IPR018062">
    <property type="entry name" value="HTH_AraC-typ_CS"/>
</dbReference>
<dbReference type="SUPFAM" id="SSF52317">
    <property type="entry name" value="Class I glutamine amidotransferase-like"/>
    <property type="match status" value="1"/>
</dbReference>
<keyword evidence="3" id="KW-0804">Transcription</keyword>
<name>A0ABT2PL41_9BURK</name>
<keyword evidence="7" id="KW-1185">Reference proteome</keyword>
<evidence type="ECO:0000313" key="6">
    <source>
        <dbReference type="EMBL" id="MCT9811194.1"/>
    </source>
</evidence>
<dbReference type="Pfam" id="PF01965">
    <property type="entry name" value="DJ-1_PfpI"/>
    <property type="match status" value="1"/>
</dbReference>
<evidence type="ECO:0000256" key="4">
    <source>
        <dbReference type="SAM" id="MobiDB-lite"/>
    </source>
</evidence>
<proteinExistence type="predicted"/>
<evidence type="ECO:0000256" key="2">
    <source>
        <dbReference type="ARBA" id="ARBA00023125"/>
    </source>
</evidence>
<dbReference type="InterPro" id="IPR018060">
    <property type="entry name" value="HTH_AraC"/>
</dbReference>
<gene>
    <name evidence="6" type="ORF">N0K08_11155</name>
</gene>
<dbReference type="SMART" id="SM00342">
    <property type="entry name" value="HTH_ARAC"/>
    <property type="match status" value="1"/>
</dbReference>